<reference evidence="12 13" key="1">
    <citation type="submission" date="2011-09" db="EMBL/GenBank/DDBJ databases">
        <title>The draft genome of Methanotorris formicicus Mc-S-70.</title>
        <authorList>
            <consortium name="US DOE Joint Genome Institute (JGI-PGF)"/>
            <person name="Lucas S."/>
            <person name="Han J."/>
            <person name="Lapidus A."/>
            <person name="Cheng J.-F."/>
            <person name="Goodwin L."/>
            <person name="Pitluck S."/>
            <person name="Peters L."/>
            <person name="Land M.L."/>
            <person name="Hauser L."/>
            <person name="Sieprawska-Lupa M."/>
            <person name="Takai K."/>
            <person name="Miyazaki J."/>
            <person name="Whitman W."/>
            <person name="Woyke T.J."/>
        </authorList>
    </citation>
    <scope>NUCLEOTIDE SEQUENCE [LARGE SCALE GENOMIC DNA]</scope>
    <source>
        <strain evidence="12 13">Mc-S-70</strain>
    </source>
</reference>
<evidence type="ECO:0000256" key="1">
    <source>
        <dbReference type="ARBA" id="ARBA00004141"/>
    </source>
</evidence>
<dbReference type="InterPro" id="IPR036412">
    <property type="entry name" value="HAD-like_sf"/>
</dbReference>
<dbReference type="RefSeq" id="WP_007045177.1">
    <property type="nucleotide sequence ID" value="NZ_AGJL01000059.1"/>
</dbReference>
<dbReference type="PRINTS" id="PR00121">
    <property type="entry name" value="NAKATPASE"/>
</dbReference>
<dbReference type="FunFam" id="2.70.150.10:FF:000042">
    <property type="entry name" value="Plasma membrane ATPase"/>
    <property type="match status" value="1"/>
</dbReference>
<dbReference type="GO" id="GO:0016887">
    <property type="term" value="F:ATP hydrolysis activity"/>
    <property type="evidence" value="ECO:0007669"/>
    <property type="project" value="InterPro"/>
</dbReference>
<dbReference type="FunFam" id="3.40.50.1000:FF:000083">
    <property type="entry name" value="Sodium/potassium-transporting ATPase subunit alpha"/>
    <property type="match status" value="1"/>
</dbReference>
<dbReference type="SUPFAM" id="SSF56784">
    <property type="entry name" value="HAD-like"/>
    <property type="match status" value="1"/>
</dbReference>
<evidence type="ECO:0000256" key="2">
    <source>
        <dbReference type="ARBA" id="ARBA00008804"/>
    </source>
</evidence>
<dbReference type="InterPro" id="IPR059000">
    <property type="entry name" value="ATPase_P-type_domA"/>
</dbReference>
<dbReference type="Proteomes" id="UP000003706">
    <property type="component" value="Unassembled WGS sequence"/>
</dbReference>
<dbReference type="GO" id="GO:0005524">
    <property type="term" value="F:ATP binding"/>
    <property type="evidence" value="ECO:0007669"/>
    <property type="project" value="UniProtKB-KW"/>
</dbReference>
<evidence type="ECO:0000256" key="6">
    <source>
        <dbReference type="ARBA" id="ARBA00022840"/>
    </source>
</evidence>
<dbReference type="InterPro" id="IPR006068">
    <property type="entry name" value="ATPase_P-typ_cation-transptr_C"/>
</dbReference>
<feature type="transmembrane region" description="Helical" evidence="10">
    <location>
        <begin position="845"/>
        <end position="869"/>
    </location>
</feature>
<keyword evidence="7" id="KW-1278">Translocase</keyword>
<evidence type="ECO:0000256" key="5">
    <source>
        <dbReference type="ARBA" id="ARBA00022741"/>
    </source>
</evidence>
<dbReference type="AlphaFoldDB" id="H1L131"/>
<sequence length="879" mass="98103">MMGLSNLEVEKRLKKYGYNELKEKKKVTWIKILLRQFSNILVWILFAASVISVFIGEILNFWVIIFVLFFIVILGFIQEYKAEKAMESLKKIVQPTAKVIREGKIRKIPSKEVVPGDLLVLEMGDKIPADAKVIEVINLKVDEAILTGESKPIVKKKDDLIFAGTQIVHGKCKALVIATGMQTKLGKIAGMIQEVEEKTPLQKKITKLGKILALIALIACVVIFIFGVFEEVPIVEMLMVALALAVAAVPEGLPLALTLTLSLGMHRMAKQNAIIRKLLAVETLGSVTVICADKTGTITKNEMTVEKIFVDDKIFDVTGVGYEPKGEFFVDGRKVDVYKEKNLILLLKSVVLCNNAVLEEKEGKWGIIGDPTEGALIVVGTKANLWKEDLEKEYPRVGEVIFTSERKMMTTIHKKGEEILVFSKGAPEIILKKCKFIKKKDKIEEFSEDEKVKILEINKDFARSAFRVLGVAYKKASELTPENIEEDLVFLGLVAMIDPPREEVGKAIEACKKGKIRVIMVTGDNEETAKAIGKKIGLFEENKKIKTKIKNEKLKKFLEDGVVTGSELNKLSNDELESIVEDIVVYARVVPEQKLRIVNALKKKGHIVAMTGDGVNDAPALKNADIGIAMGVKGTDVAREASDMILQDDNFSTIVEAIKNGRAIYENIEKFTCYLISRNFTEVILIGLGIILLGFEFLPLLPLQILFINTFDEEMPAIALGLDPAREEIMNKPPRKVGQGILTKRNSFLVFSLALFMATVAFLIFITSNPTIGIEKARTMVFATIVGMVIFNTFNFRSLDESIFKIGIFANKLLILAVVVISLTTLCVMYIPFLQRIFEFTPLNLKEWIICLVGAFSTFVFMEVIKLFMRNKKTNPPIP</sequence>
<keyword evidence="8 10" id="KW-1133">Transmembrane helix</keyword>
<evidence type="ECO:0000313" key="12">
    <source>
        <dbReference type="EMBL" id="EHP84153.1"/>
    </source>
</evidence>
<feature type="transmembrane region" description="Helical" evidence="10">
    <location>
        <begin position="683"/>
        <end position="707"/>
    </location>
</feature>
<keyword evidence="9 10" id="KW-0472">Membrane</keyword>
<comment type="subcellular location">
    <subcellularLocation>
        <location evidence="1">Membrane</location>
        <topology evidence="1">Multi-pass membrane protein</topology>
    </subcellularLocation>
</comment>
<comment type="similarity">
    <text evidence="2">Belongs to the cation transport ATPase (P-type) (TC 3.A.3) family. Type IIIA subfamily.</text>
</comment>
<feature type="transmembrane region" description="Helical" evidence="10">
    <location>
        <begin position="241"/>
        <end position="263"/>
    </location>
</feature>
<evidence type="ECO:0000256" key="3">
    <source>
        <dbReference type="ARBA" id="ARBA00022553"/>
    </source>
</evidence>
<dbReference type="InterPro" id="IPR008250">
    <property type="entry name" value="ATPase_P-typ_transduc_dom_A_sf"/>
</dbReference>
<evidence type="ECO:0000256" key="8">
    <source>
        <dbReference type="ARBA" id="ARBA00022989"/>
    </source>
</evidence>
<name>H1L131_9EURY</name>
<dbReference type="Pfam" id="PF00122">
    <property type="entry name" value="E1-E2_ATPase"/>
    <property type="match status" value="1"/>
</dbReference>
<dbReference type="STRING" id="647171.MetfoDRAFT_1755"/>
<dbReference type="InterPro" id="IPR018303">
    <property type="entry name" value="ATPase_P-typ_P_site"/>
</dbReference>
<gene>
    <name evidence="12" type="ORF">MetfoDRAFT_1755</name>
</gene>
<dbReference type="Gene3D" id="3.40.50.1000">
    <property type="entry name" value="HAD superfamily/HAD-like"/>
    <property type="match status" value="1"/>
</dbReference>
<dbReference type="InterPro" id="IPR023214">
    <property type="entry name" value="HAD_sf"/>
</dbReference>
<dbReference type="SFLD" id="SFLDG00002">
    <property type="entry name" value="C1.7:_P-type_atpase_like"/>
    <property type="match status" value="1"/>
</dbReference>
<feature type="transmembrane region" description="Helical" evidence="10">
    <location>
        <begin position="61"/>
        <end position="80"/>
    </location>
</feature>
<dbReference type="Gene3D" id="1.20.1110.10">
    <property type="entry name" value="Calcium-transporting ATPase, transmembrane domain"/>
    <property type="match status" value="1"/>
</dbReference>
<organism evidence="12 13">
    <name type="scientific">Methanotorris formicicus Mc-S-70</name>
    <dbReference type="NCBI Taxonomy" id="647171"/>
    <lineage>
        <taxon>Archaea</taxon>
        <taxon>Methanobacteriati</taxon>
        <taxon>Methanobacteriota</taxon>
        <taxon>Methanomada group</taxon>
        <taxon>Methanococci</taxon>
        <taxon>Methanococcales</taxon>
        <taxon>Methanocaldococcaceae</taxon>
        <taxon>Methanotorris</taxon>
    </lineage>
</organism>
<dbReference type="GO" id="GO:0016020">
    <property type="term" value="C:membrane"/>
    <property type="evidence" value="ECO:0007669"/>
    <property type="project" value="UniProtKB-SubCell"/>
</dbReference>
<evidence type="ECO:0000256" key="10">
    <source>
        <dbReference type="SAM" id="Phobius"/>
    </source>
</evidence>
<feature type="transmembrane region" description="Helical" evidence="10">
    <location>
        <begin position="779"/>
        <end position="796"/>
    </location>
</feature>
<dbReference type="SUPFAM" id="SSF81653">
    <property type="entry name" value="Calcium ATPase, transduction domain A"/>
    <property type="match status" value="1"/>
</dbReference>
<evidence type="ECO:0000256" key="9">
    <source>
        <dbReference type="ARBA" id="ARBA00023136"/>
    </source>
</evidence>
<keyword evidence="3" id="KW-0597">Phosphoprotein</keyword>
<dbReference type="SFLD" id="SFLDS00003">
    <property type="entry name" value="Haloacid_Dehalogenase"/>
    <property type="match status" value="1"/>
</dbReference>
<evidence type="ECO:0000313" key="13">
    <source>
        <dbReference type="Proteomes" id="UP000003706"/>
    </source>
</evidence>
<feature type="transmembrane region" description="Helical" evidence="10">
    <location>
        <begin position="32"/>
        <end position="55"/>
    </location>
</feature>
<keyword evidence="13" id="KW-1185">Reference proteome</keyword>
<dbReference type="Gene3D" id="2.70.150.10">
    <property type="entry name" value="Calcium-transporting ATPase, cytoplasmic transduction domain A"/>
    <property type="match status" value="1"/>
</dbReference>
<feature type="transmembrane region" description="Helical" evidence="10">
    <location>
        <begin position="808"/>
        <end position="833"/>
    </location>
</feature>
<dbReference type="InterPro" id="IPR044492">
    <property type="entry name" value="P_typ_ATPase_HD_dom"/>
</dbReference>
<dbReference type="Gene3D" id="3.40.1110.10">
    <property type="entry name" value="Calcium-transporting ATPase, cytoplasmic domain N"/>
    <property type="match status" value="1"/>
</dbReference>
<evidence type="ECO:0000256" key="7">
    <source>
        <dbReference type="ARBA" id="ARBA00022967"/>
    </source>
</evidence>
<keyword evidence="5" id="KW-0547">Nucleotide-binding</keyword>
<dbReference type="OrthoDB" id="8588at2157"/>
<proteinExistence type="inferred from homology"/>
<dbReference type="Pfam" id="PF13246">
    <property type="entry name" value="Cation_ATPase"/>
    <property type="match status" value="1"/>
</dbReference>
<comment type="caution">
    <text evidence="12">The sequence shown here is derived from an EMBL/GenBank/DDBJ whole genome shotgun (WGS) entry which is preliminary data.</text>
</comment>
<dbReference type="InterPro" id="IPR023298">
    <property type="entry name" value="ATPase_P-typ_TM_dom_sf"/>
</dbReference>
<accession>H1L131</accession>
<dbReference type="InterPro" id="IPR004014">
    <property type="entry name" value="ATPase_P-typ_cation-transptr_N"/>
</dbReference>
<dbReference type="InterPro" id="IPR001757">
    <property type="entry name" value="P_typ_ATPase"/>
</dbReference>
<protein>
    <submittedName>
        <fullName evidence="12">ATPase, P-type (Transporting), HAD superfamily, subfamily IC</fullName>
    </submittedName>
</protein>
<dbReference type="Pfam" id="PF00690">
    <property type="entry name" value="Cation_ATPase_N"/>
    <property type="match status" value="1"/>
</dbReference>
<dbReference type="EMBL" id="AGJL01000059">
    <property type="protein sequence ID" value="EHP84153.1"/>
    <property type="molecule type" value="Genomic_DNA"/>
</dbReference>
<dbReference type="Pfam" id="PF00689">
    <property type="entry name" value="Cation_ATPase_C"/>
    <property type="match status" value="1"/>
</dbReference>
<keyword evidence="4 10" id="KW-0812">Transmembrane</keyword>
<dbReference type="SFLD" id="SFLDF00027">
    <property type="entry name" value="p-type_atpase"/>
    <property type="match status" value="1"/>
</dbReference>
<feature type="domain" description="Cation-transporting P-type ATPase N-terminal" evidence="11">
    <location>
        <begin position="2"/>
        <end position="57"/>
    </location>
</feature>
<evidence type="ECO:0000256" key="4">
    <source>
        <dbReference type="ARBA" id="ARBA00022692"/>
    </source>
</evidence>
<dbReference type="InterPro" id="IPR023299">
    <property type="entry name" value="ATPase_P-typ_cyto_dom_N"/>
</dbReference>
<keyword evidence="6" id="KW-0067">ATP-binding</keyword>
<dbReference type="PROSITE" id="PS00154">
    <property type="entry name" value="ATPASE_E1_E2"/>
    <property type="match status" value="1"/>
</dbReference>
<dbReference type="SUPFAM" id="SSF81665">
    <property type="entry name" value="Calcium ATPase, transmembrane domain M"/>
    <property type="match status" value="1"/>
</dbReference>
<dbReference type="SMART" id="SM00831">
    <property type="entry name" value="Cation_ATPase_N"/>
    <property type="match status" value="1"/>
</dbReference>
<dbReference type="PATRIC" id="fig|647171.4.peg.1695"/>
<dbReference type="NCBIfam" id="TIGR01494">
    <property type="entry name" value="ATPase_P-type"/>
    <property type="match status" value="3"/>
</dbReference>
<feature type="transmembrane region" description="Helical" evidence="10">
    <location>
        <begin position="211"/>
        <end position="229"/>
    </location>
</feature>
<dbReference type="PRINTS" id="PR00119">
    <property type="entry name" value="CATATPASE"/>
</dbReference>
<dbReference type="SUPFAM" id="SSF81660">
    <property type="entry name" value="Metal cation-transporting ATPase, ATP-binding domain N"/>
    <property type="match status" value="1"/>
</dbReference>
<feature type="transmembrane region" description="Helical" evidence="10">
    <location>
        <begin position="748"/>
        <end position="767"/>
    </location>
</feature>
<evidence type="ECO:0000259" key="11">
    <source>
        <dbReference type="SMART" id="SM00831"/>
    </source>
</evidence>
<dbReference type="PANTHER" id="PTHR42861">
    <property type="entry name" value="CALCIUM-TRANSPORTING ATPASE"/>
    <property type="match status" value="1"/>
</dbReference>